<feature type="transmembrane region" description="Helical" evidence="1">
    <location>
        <begin position="172"/>
        <end position="190"/>
    </location>
</feature>
<keyword evidence="1" id="KW-1133">Transmembrane helix</keyword>
<keyword evidence="1" id="KW-0812">Transmembrane</keyword>
<accession>A0A6I6ELN1</accession>
<dbReference type="InterPro" id="IPR005625">
    <property type="entry name" value="PepSY-ass_TM"/>
</dbReference>
<keyword evidence="1" id="KW-0472">Membrane</keyword>
<feature type="transmembrane region" description="Helical" evidence="1">
    <location>
        <begin position="218"/>
        <end position="240"/>
    </location>
</feature>
<reference evidence="2 3" key="1">
    <citation type="submission" date="2019-12" db="EMBL/GenBank/DDBJ databases">
        <title>Erwinia sp. nov., isolated from droppings of birds in the Qinghai-Tiebt plateau of China.</title>
        <authorList>
            <person name="Ge Y."/>
        </authorList>
    </citation>
    <scope>NUCLEOTIDE SEQUENCE [LARGE SCALE GENOMIC DNA]</scope>
    <source>
        <strain evidence="2 3">J780</strain>
    </source>
</reference>
<dbReference type="KEGG" id="erwi:GN242_18195"/>
<dbReference type="Pfam" id="PF03929">
    <property type="entry name" value="PepSY_TM"/>
    <property type="match status" value="1"/>
</dbReference>
<organism evidence="2 3">
    <name type="scientific">Erwinia sorbitola</name>
    <dbReference type="NCBI Taxonomy" id="2681984"/>
    <lineage>
        <taxon>Bacteria</taxon>
        <taxon>Pseudomonadati</taxon>
        <taxon>Pseudomonadota</taxon>
        <taxon>Gammaproteobacteria</taxon>
        <taxon>Enterobacterales</taxon>
        <taxon>Erwiniaceae</taxon>
        <taxon>Erwinia</taxon>
    </lineage>
</organism>
<protein>
    <submittedName>
        <fullName evidence="2">PepSY domain-containing protein</fullName>
    </submittedName>
</protein>
<dbReference type="PANTHER" id="PTHR34219">
    <property type="entry name" value="IRON-REGULATED INNER MEMBRANE PROTEIN-RELATED"/>
    <property type="match status" value="1"/>
</dbReference>
<dbReference type="RefSeq" id="WP_156287965.1">
    <property type="nucleotide sequence ID" value="NZ_CP046509.1"/>
</dbReference>
<dbReference type="PANTHER" id="PTHR34219:SF1">
    <property type="entry name" value="PEPSY DOMAIN-CONTAINING PROTEIN"/>
    <property type="match status" value="1"/>
</dbReference>
<evidence type="ECO:0000313" key="3">
    <source>
        <dbReference type="Proteomes" id="UP000424752"/>
    </source>
</evidence>
<feature type="transmembrane region" description="Helical" evidence="1">
    <location>
        <begin position="438"/>
        <end position="464"/>
    </location>
</feature>
<proteinExistence type="predicted"/>
<gene>
    <name evidence="2" type="ORF">GN242_18195</name>
</gene>
<evidence type="ECO:0000313" key="2">
    <source>
        <dbReference type="EMBL" id="QGU89035.1"/>
    </source>
</evidence>
<sequence length="474" mass="52333">MEETMSENIRHAATHATRTRSTLIPLLRRLHFYIGLFIAPFIFVAALTGTLYVLTPQLENTLYHSQLFTASTGEDRPLSEQIATATAIMGHETHIAAVRPAPHSGETTRVMFSAADLGPSESRAVFIDPKTLEIRGALTVYGTSGVLPLRTWLDYLHRSLLLGDFGRNYSELAASWLWIAALGGVVLWATSRTPRRKTLRAKPTPAQRLAGQRHWHTTLGLLLLLGLIFFSATGLTWSRWAGDNISLLRSHFGWMTPSVNTALHPASAMAMDMPLDEHAEHKGHMMMAHDAVPAAVSPAQFDAVLQAARAAGIDAAKLEIRPSYRADKAWTVNEIDRSWPTQVDSVAVDPQSNAVIDKVEFANFGMLAKLTRWGVDAHMGVLFGVANQLVLALFGSGLCVMIVFGYRMWWLRRPQKGQVSPLDTLMGCWQPLSISARFLLLTLTLIAAVCLPVMGLSLLMLLGVDLWRWRKAIS</sequence>
<dbReference type="EMBL" id="CP046509">
    <property type="protein sequence ID" value="QGU89035.1"/>
    <property type="molecule type" value="Genomic_DNA"/>
</dbReference>
<feature type="transmembrane region" description="Helical" evidence="1">
    <location>
        <begin position="30"/>
        <end position="54"/>
    </location>
</feature>
<dbReference type="Proteomes" id="UP000424752">
    <property type="component" value="Chromosome"/>
</dbReference>
<dbReference type="AlphaFoldDB" id="A0A6I6ELN1"/>
<feature type="transmembrane region" description="Helical" evidence="1">
    <location>
        <begin position="381"/>
        <end position="406"/>
    </location>
</feature>
<name>A0A6I6ELN1_9GAMM</name>
<evidence type="ECO:0000256" key="1">
    <source>
        <dbReference type="SAM" id="Phobius"/>
    </source>
</evidence>